<evidence type="ECO:0000256" key="2">
    <source>
        <dbReference type="ARBA" id="ARBA00023002"/>
    </source>
</evidence>
<dbReference type="Proteomes" id="UP000655830">
    <property type="component" value="Unassembled WGS sequence"/>
</dbReference>
<dbReference type="PANTHER" id="PTHR48107:SF16">
    <property type="entry name" value="NADPH-DEPENDENT ALDEHYDE REDUCTASE 1, CHLOROPLASTIC"/>
    <property type="match status" value="1"/>
</dbReference>
<organism evidence="4 5">
    <name type="scientific">Zhenhengia yiwuensis</name>
    <dbReference type="NCBI Taxonomy" id="2763666"/>
    <lineage>
        <taxon>Bacteria</taxon>
        <taxon>Bacillati</taxon>
        <taxon>Bacillota</taxon>
        <taxon>Clostridia</taxon>
        <taxon>Lachnospirales</taxon>
        <taxon>Lachnospiraceae</taxon>
        <taxon>Zhenhengia</taxon>
    </lineage>
</organism>
<comment type="similarity">
    <text evidence="1">Belongs to the short-chain dehydrogenases/reductases (SDR) family.</text>
</comment>
<dbReference type="PROSITE" id="PS00061">
    <property type="entry name" value="ADH_SHORT"/>
    <property type="match status" value="1"/>
</dbReference>
<comment type="caution">
    <text evidence="4">The sequence shown here is derived from an EMBL/GenBank/DDBJ whole genome shotgun (WGS) entry which is preliminary data.</text>
</comment>
<dbReference type="GO" id="GO:0016614">
    <property type="term" value="F:oxidoreductase activity, acting on CH-OH group of donors"/>
    <property type="evidence" value="ECO:0007669"/>
    <property type="project" value="UniProtKB-ARBA"/>
</dbReference>
<dbReference type="InterPro" id="IPR036291">
    <property type="entry name" value="NAD(P)-bd_dom_sf"/>
</dbReference>
<keyword evidence="2" id="KW-0560">Oxidoreductase</keyword>
<keyword evidence="5" id="KW-1185">Reference proteome</keyword>
<dbReference type="InterPro" id="IPR002347">
    <property type="entry name" value="SDR_fam"/>
</dbReference>
<dbReference type="FunFam" id="3.40.50.720:FF:000084">
    <property type="entry name" value="Short-chain dehydrogenase reductase"/>
    <property type="match status" value="1"/>
</dbReference>
<sequence length="288" mass="30939">MSFPTSFPSQHQSQHPGLEHMMNPLPVYDDDQYVGKGIMLQDKVALITGGDSGIGRAVALAFAKQGANVCIVYLNESEDANTIKTQIEALGRQCFLIETDITDKANCEMAISKTINHFNKLDILVNNAAVQYTTQKFELISDAQFDKTFKTNVYGAFYMTKAALPHLKQSSSIINTTSVVAFHGNETLIDYSMTKGALVALTRSLAMSLAKSKSGIRVNAVAPGPIWTPFIPSSMDATQITSFGSNTPLGRAGQPIECAGAYVFLASDAASYITGQTIHVNGGEIVNA</sequence>
<feature type="region of interest" description="Disordered" evidence="3">
    <location>
        <begin position="1"/>
        <end position="22"/>
    </location>
</feature>
<protein>
    <submittedName>
        <fullName evidence="4">SDR family oxidoreductase</fullName>
    </submittedName>
</protein>
<dbReference type="Gene3D" id="3.40.50.720">
    <property type="entry name" value="NAD(P)-binding Rossmann-like Domain"/>
    <property type="match status" value="1"/>
</dbReference>
<evidence type="ECO:0000313" key="5">
    <source>
        <dbReference type="Proteomes" id="UP000655830"/>
    </source>
</evidence>
<dbReference type="SUPFAM" id="SSF51735">
    <property type="entry name" value="NAD(P)-binding Rossmann-fold domains"/>
    <property type="match status" value="1"/>
</dbReference>
<dbReference type="PANTHER" id="PTHR48107">
    <property type="entry name" value="NADPH-DEPENDENT ALDEHYDE REDUCTASE-LIKE PROTEIN, CHLOROPLASTIC-RELATED"/>
    <property type="match status" value="1"/>
</dbReference>
<feature type="compositionally biased region" description="Polar residues" evidence="3">
    <location>
        <begin position="1"/>
        <end position="15"/>
    </location>
</feature>
<dbReference type="PRINTS" id="PR00081">
    <property type="entry name" value="GDHRDH"/>
</dbReference>
<dbReference type="PRINTS" id="PR00080">
    <property type="entry name" value="SDRFAMILY"/>
</dbReference>
<dbReference type="InterPro" id="IPR020904">
    <property type="entry name" value="Sc_DH/Rdtase_CS"/>
</dbReference>
<dbReference type="EMBL" id="JACRSY010000006">
    <property type="protein sequence ID" value="MBC8578866.1"/>
    <property type="molecule type" value="Genomic_DNA"/>
</dbReference>
<dbReference type="AlphaFoldDB" id="A0A926EG02"/>
<evidence type="ECO:0000256" key="1">
    <source>
        <dbReference type="ARBA" id="ARBA00006484"/>
    </source>
</evidence>
<name>A0A926EG02_9FIRM</name>
<reference evidence="4" key="1">
    <citation type="submission" date="2020-08" db="EMBL/GenBank/DDBJ databases">
        <title>Genome public.</title>
        <authorList>
            <person name="Liu C."/>
            <person name="Sun Q."/>
        </authorList>
    </citation>
    <scope>NUCLEOTIDE SEQUENCE</scope>
    <source>
        <strain evidence="4">NSJ-12</strain>
    </source>
</reference>
<evidence type="ECO:0000313" key="4">
    <source>
        <dbReference type="EMBL" id="MBC8578866.1"/>
    </source>
</evidence>
<accession>A0A926EG02</accession>
<dbReference type="GO" id="GO:0008206">
    <property type="term" value="P:bile acid metabolic process"/>
    <property type="evidence" value="ECO:0007669"/>
    <property type="project" value="UniProtKB-ARBA"/>
</dbReference>
<dbReference type="NCBIfam" id="NF005214">
    <property type="entry name" value="PRK06701.1"/>
    <property type="match status" value="1"/>
</dbReference>
<gene>
    <name evidence="4" type="ORF">H8718_04885</name>
</gene>
<dbReference type="Pfam" id="PF13561">
    <property type="entry name" value="adh_short_C2"/>
    <property type="match status" value="1"/>
</dbReference>
<dbReference type="RefSeq" id="WP_249331995.1">
    <property type="nucleotide sequence ID" value="NZ_JACRSY010000006.1"/>
</dbReference>
<dbReference type="NCBIfam" id="NF005559">
    <property type="entry name" value="PRK07231.1"/>
    <property type="match status" value="1"/>
</dbReference>
<proteinExistence type="inferred from homology"/>
<evidence type="ECO:0000256" key="3">
    <source>
        <dbReference type="SAM" id="MobiDB-lite"/>
    </source>
</evidence>